<keyword evidence="1" id="KW-0472">Membrane</keyword>
<sequence length="55" mass="6527">MSSFFKNKNFVKISILLGVSITLFFYLFLNKNSTTKNLEKKTNKRLFLKKLSDNY</sequence>
<protein>
    <submittedName>
        <fullName evidence="2">Uncharacterized protein</fullName>
    </submittedName>
</protein>
<keyword evidence="1" id="KW-0812">Transmembrane</keyword>
<reference evidence="2" key="1">
    <citation type="submission" date="2018-05" db="EMBL/GenBank/DDBJ databases">
        <authorList>
            <person name="Lanie J.A."/>
            <person name="Ng W.-L."/>
            <person name="Kazmierczak K.M."/>
            <person name="Andrzejewski T.M."/>
            <person name="Davidsen T.M."/>
            <person name="Wayne K.J."/>
            <person name="Tettelin H."/>
            <person name="Glass J.I."/>
            <person name="Rusch D."/>
            <person name="Podicherti R."/>
            <person name="Tsui H.-C.T."/>
            <person name="Winkler M.E."/>
        </authorList>
    </citation>
    <scope>NUCLEOTIDE SEQUENCE</scope>
</reference>
<dbReference type="AlphaFoldDB" id="A0A382V489"/>
<name>A0A382V489_9ZZZZ</name>
<organism evidence="2">
    <name type="scientific">marine metagenome</name>
    <dbReference type="NCBI Taxonomy" id="408172"/>
    <lineage>
        <taxon>unclassified sequences</taxon>
        <taxon>metagenomes</taxon>
        <taxon>ecological metagenomes</taxon>
    </lineage>
</organism>
<accession>A0A382V489</accession>
<gene>
    <name evidence="2" type="ORF">METZ01_LOCUS393709</name>
</gene>
<dbReference type="EMBL" id="UINC01148777">
    <property type="protein sequence ID" value="SVD40855.1"/>
    <property type="molecule type" value="Genomic_DNA"/>
</dbReference>
<proteinExistence type="predicted"/>
<feature type="non-terminal residue" evidence="2">
    <location>
        <position position="55"/>
    </location>
</feature>
<feature type="transmembrane region" description="Helical" evidence="1">
    <location>
        <begin position="9"/>
        <end position="29"/>
    </location>
</feature>
<evidence type="ECO:0000256" key="1">
    <source>
        <dbReference type="SAM" id="Phobius"/>
    </source>
</evidence>
<keyword evidence="1" id="KW-1133">Transmembrane helix</keyword>
<evidence type="ECO:0000313" key="2">
    <source>
        <dbReference type="EMBL" id="SVD40855.1"/>
    </source>
</evidence>